<feature type="disulfide bond" evidence="6">
    <location>
        <begin position="80"/>
        <end position="129"/>
    </location>
</feature>
<keyword evidence="5 7" id="KW-0732">Signal</keyword>
<dbReference type="SMART" id="SM00188">
    <property type="entry name" value="IL10"/>
    <property type="match status" value="1"/>
</dbReference>
<proteinExistence type="evidence at transcript level"/>
<evidence type="ECO:0000256" key="3">
    <source>
        <dbReference type="ARBA" id="ARBA00022514"/>
    </source>
</evidence>
<feature type="disulfide bond" evidence="6">
    <location>
        <begin position="79"/>
        <end position="127"/>
    </location>
</feature>
<comment type="subcellular location">
    <subcellularLocation>
        <location evidence="1 7">Secreted</location>
    </subcellularLocation>
</comment>
<dbReference type="GO" id="GO:0005615">
    <property type="term" value="C:extracellular space"/>
    <property type="evidence" value="ECO:0007669"/>
    <property type="project" value="UniProtKB-UniRule"/>
</dbReference>
<dbReference type="EMBL" id="OP351718">
    <property type="protein sequence ID" value="WAB71029.1"/>
    <property type="molecule type" value="mRNA"/>
</dbReference>
<dbReference type="PANTHER" id="PTHR48482">
    <property type="entry name" value="INTERLEUKIN-19-RELATED"/>
    <property type="match status" value="1"/>
</dbReference>
<dbReference type="Gene3D" id="1.20.1250.10">
    <property type="match status" value="1"/>
</dbReference>
<dbReference type="PANTHER" id="PTHR48482:SF3">
    <property type="entry name" value="INTERLEUKIN-19"/>
    <property type="match status" value="1"/>
</dbReference>
<evidence type="ECO:0000256" key="4">
    <source>
        <dbReference type="ARBA" id="ARBA00022525"/>
    </source>
</evidence>
<evidence type="ECO:0000313" key="8">
    <source>
        <dbReference type="EMBL" id="WAB71029.1"/>
    </source>
</evidence>
<accession>A0A9Y1GTU0</accession>
<evidence type="ECO:0000256" key="7">
    <source>
        <dbReference type="RuleBase" id="RU368043"/>
    </source>
</evidence>
<dbReference type="InterPro" id="IPR009079">
    <property type="entry name" value="4_helix_cytokine-like_core"/>
</dbReference>
<dbReference type="SMR" id="A0A9Y1GTU0"/>
<keyword evidence="3 7" id="KW-0202">Cytokine</keyword>
<evidence type="ECO:0000256" key="6">
    <source>
        <dbReference type="PIRSR" id="PIRSR620443-51"/>
    </source>
</evidence>
<dbReference type="InterPro" id="IPR020442">
    <property type="entry name" value="IL-20"/>
</dbReference>
<dbReference type="PROSITE" id="PS00520">
    <property type="entry name" value="INTERLEUKIN_10"/>
    <property type="match status" value="1"/>
</dbReference>
<comment type="similarity">
    <text evidence="2 7">Belongs to the IL-10 family.</text>
</comment>
<dbReference type="PRINTS" id="PR01935">
    <property type="entry name" value="INTRLEUKIN20"/>
</dbReference>
<dbReference type="InterPro" id="IPR020443">
    <property type="entry name" value="IL-10/19/20/24/26"/>
</dbReference>
<dbReference type="GO" id="GO:0005125">
    <property type="term" value="F:cytokine activity"/>
    <property type="evidence" value="ECO:0007669"/>
    <property type="project" value="UniProtKB-UniRule"/>
</dbReference>
<dbReference type="SUPFAM" id="SSF47266">
    <property type="entry name" value="4-helical cytokines"/>
    <property type="match status" value="1"/>
</dbReference>
<feature type="chain" id="PRO_5041016642" description="Interleukin family protein" evidence="7">
    <location>
        <begin position="26"/>
        <end position="176"/>
    </location>
</feature>
<feature type="disulfide bond" evidence="6">
    <location>
        <begin position="33"/>
        <end position="125"/>
    </location>
</feature>
<sequence>MKTLSSLCLLFLFLLLCCLTKPARSQTLLLNSCSVNVNLEELRKHYYSIRLNAITGDDEIGVKFLDKSLIEDVQDGQRCCFLRLVLRFYVERVFRSYTSSQPQDERILSSLANTFIIIRKDMHKCHCLCEEPTQKRVDALHQAFNQLEIGKAARKAVGELDIILGWLQDSEQKSPN</sequence>
<dbReference type="AlphaFoldDB" id="A0A9Y1GTU0"/>
<keyword evidence="4 7" id="KW-0964">Secreted</keyword>
<evidence type="ECO:0000256" key="1">
    <source>
        <dbReference type="ARBA" id="ARBA00004613"/>
    </source>
</evidence>
<evidence type="ECO:0000256" key="2">
    <source>
        <dbReference type="ARBA" id="ARBA00008813"/>
    </source>
</evidence>
<dbReference type="InterPro" id="IPR020423">
    <property type="entry name" value="IL-10_CS"/>
</dbReference>
<dbReference type="Pfam" id="PF00726">
    <property type="entry name" value="IL10"/>
    <property type="match status" value="1"/>
</dbReference>
<evidence type="ECO:0000256" key="5">
    <source>
        <dbReference type="ARBA" id="ARBA00022729"/>
    </source>
</evidence>
<feature type="signal peptide" evidence="7">
    <location>
        <begin position="1"/>
        <end position="25"/>
    </location>
</feature>
<keyword evidence="6" id="KW-1015">Disulfide bond</keyword>
<reference evidence="8" key="1">
    <citation type="submission" date="2022-08" db="EMBL/GenBank/DDBJ databases">
        <title>Molecular cloning, characterization and gene expression analysis of twelve interleukins in obscure puffer Takifugu obscurus.</title>
        <authorList>
            <person name="Huang Y."/>
        </authorList>
    </citation>
    <scope>NUCLEOTIDE SEQUENCE</scope>
</reference>
<name>A0A9Y1GTU0_TAKOB</name>
<protein>
    <recommendedName>
        <fullName evidence="7">Interleukin family protein</fullName>
    </recommendedName>
</protein>
<organism evidence="8">
    <name type="scientific">Takifugu obscurus</name>
    <name type="common">Obscure pufferfish</name>
    <name type="synonym">Sphoeroides ocellatus obscurus</name>
    <dbReference type="NCBI Taxonomy" id="309541"/>
    <lineage>
        <taxon>Eukaryota</taxon>
        <taxon>Metazoa</taxon>
        <taxon>Chordata</taxon>
        <taxon>Craniata</taxon>
        <taxon>Vertebrata</taxon>
        <taxon>Euteleostomi</taxon>
        <taxon>Actinopterygii</taxon>
        <taxon>Neopterygii</taxon>
        <taxon>Teleostei</taxon>
        <taxon>Neoteleostei</taxon>
        <taxon>Acanthomorphata</taxon>
        <taxon>Eupercaria</taxon>
        <taxon>Tetraodontiformes</taxon>
        <taxon>Tetradontoidea</taxon>
        <taxon>Tetraodontidae</taxon>
        <taxon>Takifugu</taxon>
    </lineage>
</organism>
<comment type="function">
    <text evidence="7">Immune regulatory cytokine.</text>
</comment>